<evidence type="ECO:0000259" key="2">
    <source>
        <dbReference type="PROSITE" id="PS51782"/>
    </source>
</evidence>
<comment type="caution">
    <text evidence="3">The sequence shown here is derived from an EMBL/GenBank/DDBJ whole genome shotgun (WGS) entry which is preliminary data.</text>
</comment>
<evidence type="ECO:0000313" key="3">
    <source>
        <dbReference type="EMBL" id="MCL7046211.1"/>
    </source>
</evidence>
<dbReference type="Proteomes" id="UP001177140">
    <property type="component" value="Unassembled WGS sequence"/>
</dbReference>
<protein>
    <recommendedName>
        <fullName evidence="2">LysM domain-containing protein</fullName>
    </recommendedName>
</protein>
<feature type="signal peptide" evidence="1">
    <location>
        <begin position="1"/>
        <end position="23"/>
    </location>
</feature>
<dbReference type="AlphaFoldDB" id="A0AA41VRN6"/>
<dbReference type="InterPro" id="IPR036779">
    <property type="entry name" value="LysM_dom_sf"/>
</dbReference>
<feature type="chain" id="PRO_5041453278" description="LysM domain-containing protein" evidence="1">
    <location>
        <begin position="24"/>
        <end position="376"/>
    </location>
</feature>
<reference evidence="3" key="1">
    <citation type="submission" date="2022-03" db="EMBL/GenBank/DDBJ databases">
        <title>A functionally conserved STORR gene fusion in Papaver species that diverged 16.8 million years ago.</title>
        <authorList>
            <person name="Catania T."/>
        </authorList>
    </citation>
    <scope>NUCLEOTIDE SEQUENCE</scope>
    <source>
        <strain evidence="3">S-191538</strain>
    </source>
</reference>
<keyword evidence="1" id="KW-0732">Signal</keyword>
<dbReference type="CDD" id="cd00118">
    <property type="entry name" value="LysM"/>
    <property type="match status" value="1"/>
</dbReference>
<sequence>MLFSKFVFCVLLLSVATLSTVKSQGFVCKSTTISKCKSLAGYVAPNATTLANITALFGLTDFNSLLGANNFPINTPQSKSVAANETIKIPFTCSCNNGTGISDKSPVYVVKAGDGLDHIARSIFALLVTYQEIAAVNSITDPNMIKVGQSLRIPLSCSCDNVDADQVVHYAHVVPPKGTLEMISEEFGATEESLLKLNSLADAKELKAESVLDVPLRACTSMVSNTSSDYPLLVSDGTYTYTANNCIKCTCDLNNQNWVLFPKPDIWTLHCEPSSAPEVKVQNWQQCPSSQCKDGYGFPLGKPFYDGICHEKAPFERYCAYTGYNNQSRTISTTLANVTACTAGPSPSGSSKMGLQNWNLLWLAMNLGLLLYNALI</sequence>
<keyword evidence="4" id="KW-1185">Reference proteome</keyword>
<dbReference type="Pfam" id="PF01476">
    <property type="entry name" value="LysM"/>
    <property type="match status" value="2"/>
</dbReference>
<dbReference type="InterPro" id="IPR018392">
    <property type="entry name" value="LysM"/>
</dbReference>
<dbReference type="EMBL" id="JAJJMA010278718">
    <property type="protein sequence ID" value="MCL7046211.1"/>
    <property type="molecule type" value="Genomic_DNA"/>
</dbReference>
<dbReference type="PANTHER" id="PTHR33734">
    <property type="entry name" value="LYSM DOMAIN-CONTAINING GPI-ANCHORED PROTEIN 2"/>
    <property type="match status" value="1"/>
</dbReference>
<accession>A0AA41VRN6</accession>
<name>A0AA41VRN6_PAPNU</name>
<evidence type="ECO:0000256" key="1">
    <source>
        <dbReference type="SAM" id="SignalP"/>
    </source>
</evidence>
<feature type="domain" description="LysM" evidence="2">
    <location>
        <begin position="106"/>
        <end position="153"/>
    </location>
</feature>
<proteinExistence type="predicted"/>
<dbReference type="PROSITE" id="PS51782">
    <property type="entry name" value="LYSM"/>
    <property type="match status" value="1"/>
</dbReference>
<dbReference type="PANTHER" id="PTHR33734:SF11">
    <property type="entry name" value="LYSM DOMAIN-CONTAINING GPI-ANCHORED PROTEIN 2"/>
    <property type="match status" value="1"/>
</dbReference>
<dbReference type="Gene3D" id="3.10.350.10">
    <property type="entry name" value="LysM domain"/>
    <property type="match status" value="1"/>
</dbReference>
<evidence type="ECO:0000313" key="4">
    <source>
        <dbReference type="Proteomes" id="UP001177140"/>
    </source>
</evidence>
<dbReference type="SMART" id="SM00257">
    <property type="entry name" value="LysM"/>
    <property type="match status" value="2"/>
</dbReference>
<organism evidence="3 4">
    <name type="scientific">Papaver nudicaule</name>
    <name type="common">Iceland poppy</name>
    <dbReference type="NCBI Taxonomy" id="74823"/>
    <lineage>
        <taxon>Eukaryota</taxon>
        <taxon>Viridiplantae</taxon>
        <taxon>Streptophyta</taxon>
        <taxon>Embryophyta</taxon>
        <taxon>Tracheophyta</taxon>
        <taxon>Spermatophyta</taxon>
        <taxon>Magnoliopsida</taxon>
        <taxon>Ranunculales</taxon>
        <taxon>Papaveraceae</taxon>
        <taxon>Papaveroideae</taxon>
        <taxon>Papaver</taxon>
    </lineage>
</organism>
<dbReference type="SUPFAM" id="SSF54106">
    <property type="entry name" value="LysM domain"/>
    <property type="match status" value="1"/>
</dbReference>
<gene>
    <name evidence="3" type="ORF">MKW94_027657</name>
</gene>